<dbReference type="EMBL" id="CP007128">
    <property type="protein sequence ID" value="AHG89368.1"/>
    <property type="molecule type" value="Genomic_DNA"/>
</dbReference>
<proteinExistence type="predicted"/>
<dbReference type="Gene3D" id="1.10.606.20">
    <property type="match status" value="1"/>
</dbReference>
<gene>
    <name evidence="3" type="ORF">J421_1831</name>
</gene>
<dbReference type="HOGENOM" id="CLU_525643_0_0_0"/>
<dbReference type="PATRIC" id="fig|861299.3.peg.1863"/>
<accession>W0RIY2</accession>
<dbReference type="InterPro" id="IPR016119">
    <property type="entry name" value="Br/Cl_peroxidase_C"/>
</dbReference>
<keyword evidence="1" id="KW-0732">Signal</keyword>
<dbReference type="PROSITE" id="PS51257">
    <property type="entry name" value="PROKAR_LIPOPROTEIN"/>
    <property type="match status" value="1"/>
</dbReference>
<evidence type="ECO:0000313" key="3">
    <source>
        <dbReference type="EMBL" id="AHG89368.1"/>
    </source>
</evidence>
<dbReference type="SMART" id="SM00014">
    <property type="entry name" value="acidPPc"/>
    <property type="match status" value="2"/>
</dbReference>
<dbReference type="OrthoDB" id="7793240at2"/>
<dbReference type="eggNOG" id="COG0671">
    <property type="taxonomic scope" value="Bacteria"/>
</dbReference>
<dbReference type="Proteomes" id="UP000019151">
    <property type="component" value="Chromosome"/>
</dbReference>
<feature type="chain" id="PRO_5004794461" evidence="1">
    <location>
        <begin position="27"/>
        <end position="480"/>
    </location>
</feature>
<dbReference type="Pfam" id="PF01569">
    <property type="entry name" value="PAP2"/>
    <property type="match status" value="2"/>
</dbReference>
<evidence type="ECO:0000256" key="1">
    <source>
        <dbReference type="SAM" id="SignalP"/>
    </source>
</evidence>
<evidence type="ECO:0000259" key="2">
    <source>
        <dbReference type="SMART" id="SM00014"/>
    </source>
</evidence>
<dbReference type="PANTHER" id="PTHR34599">
    <property type="entry name" value="PEROXIDASE-RELATED"/>
    <property type="match status" value="1"/>
</dbReference>
<name>W0RIY2_9BACT</name>
<dbReference type="CDD" id="cd03398">
    <property type="entry name" value="PAP2_haloperoxidase"/>
    <property type="match status" value="1"/>
</dbReference>
<keyword evidence="4" id="KW-1185">Reference proteome</keyword>
<dbReference type="PANTHER" id="PTHR34599:SF1">
    <property type="entry name" value="PHOSPHATIDIC ACID PHOSPHATASE TYPE 2_HALOPEROXIDASE DOMAIN-CONTAINING PROTEIN"/>
    <property type="match status" value="1"/>
</dbReference>
<evidence type="ECO:0000313" key="4">
    <source>
        <dbReference type="Proteomes" id="UP000019151"/>
    </source>
</evidence>
<dbReference type="KEGG" id="gba:J421_1831"/>
<organism evidence="3 4">
    <name type="scientific">Gemmatirosa kalamazoonensis</name>
    <dbReference type="NCBI Taxonomy" id="861299"/>
    <lineage>
        <taxon>Bacteria</taxon>
        <taxon>Pseudomonadati</taxon>
        <taxon>Gemmatimonadota</taxon>
        <taxon>Gemmatimonadia</taxon>
        <taxon>Gemmatimonadales</taxon>
        <taxon>Gemmatimonadaceae</taxon>
        <taxon>Gemmatirosa</taxon>
    </lineage>
</organism>
<feature type="domain" description="Phosphatidic acid phosphatase type 2/haloperoxidase" evidence="2">
    <location>
        <begin position="365"/>
        <end position="471"/>
    </location>
</feature>
<dbReference type="GO" id="GO:0004601">
    <property type="term" value="F:peroxidase activity"/>
    <property type="evidence" value="ECO:0007669"/>
    <property type="project" value="InterPro"/>
</dbReference>
<dbReference type="RefSeq" id="WP_025410869.1">
    <property type="nucleotide sequence ID" value="NZ_CP007128.1"/>
</dbReference>
<dbReference type="InterPro" id="IPR036938">
    <property type="entry name" value="PAP2/HPO_sf"/>
</dbReference>
<sequence length="480" mass="51138">MSRSRRARRAHRAVRVVAWAALVVVACRDAPSAPNAARAESDAGQWRTWVLADGSALRPAAPPAPGSADEARELEAIVQRQAHRAVSDAALRRWSGHPTAPWDSVALGTLDFYFPLLPDVRLATPVRAARVMALLHVAAYDALVAAWDAKYAYRRTAPSATDRRVRALVPAGDVPSYPSEHAAVAEAAAAVLAYLFPAEDTLAFHALAREAGEARVEAGAAYPSDVDAGAAIGRAVAARVIARARVDGAAEPWTGAIPAGDGLWRPTPNKFVGVPFDAGAGGWRTWVLPNGAAFRPTPPPAPGSPGFARDVAELRALSVGRTAAQADVARYWATDAPSVIWEKFMLRELADRGIATVHAARAQAASSVAMYDAFVACWDAKFHYWVERPVTADSTLRTVFPTPPFPSYPSGHSTISTAAAEVFAELFPDAARTYRDKATDASLSRVYAAVHYRFDVEAGDTLGLAVGRAVVQRLKDDGAR</sequence>
<feature type="domain" description="Phosphatidic acid phosphatase type 2/haloperoxidase" evidence="2">
    <location>
        <begin position="133"/>
        <end position="241"/>
    </location>
</feature>
<feature type="signal peptide" evidence="1">
    <location>
        <begin position="1"/>
        <end position="26"/>
    </location>
</feature>
<dbReference type="Gene3D" id="1.10.606.10">
    <property type="entry name" value="Vanadium-containing Chloroperoxidase, domain 2"/>
    <property type="match status" value="1"/>
</dbReference>
<dbReference type="InParanoid" id="W0RIY2"/>
<reference evidence="3 4" key="1">
    <citation type="journal article" date="2014" name="Genome Announc.">
        <title>Genome Sequence and Methylome of Soil Bacterium Gemmatirosa kalamazoonensis KBS708T, a Member of the Rarely Cultivated Gemmatimonadetes Phylum.</title>
        <authorList>
            <person name="Debruyn J.M."/>
            <person name="Radosevich M."/>
            <person name="Wommack K.E."/>
            <person name="Polson S.W."/>
            <person name="Hauser L.J."/>
            <person name="Fawaz M.N."/>
            <person name="Korlach J."/>
            <person name="Tsai Y.C."/>
        </authorList>
    </citation>
    <scope>NUCLEOTIDE SEQUENCE [LARGE SCALE GENOMIC DNA]</scope>
    <source>
        <strain evidence="3 4">KBS708</strain>
    </source>
</reference>
<dbReference type="STRING" id="861299.J421_1831"/>
<dbReference type="InterPro" id="IPR000326">
    <property type="entry name" value="PAP2/HPO"/>
</dbReference>
<dbReference type="AlphaFoldDB" id="W0RIY2"/>
<dbReference type="SUPFAM" id="SSF48317">
    <property type="entry name" value="Acid phosphatase/Vanadium-dependent haloperoxidase"/>
    <property type="match status" value="2"/>
</dbReference>
<protein>
    <submittedName>
        <fullName evidence="3">Phosphoesterase PA-phosphatase related protein</fullName>
    </submittedName>
</protein>
<dbReference type="InterPro" id="IPR052559">
    <property type="entry name" value="V-haloperoxidase"/>
</dbReference>